<dbReference type="EMBL" id="LN606600">
    <property type="protein sequence ID" value="CEF42484.1"/>
    <property type="molecule type" value="Genomic_DNA"/>
</dbReference>
<keyword evidence="4" id="KW-1003">Cell membrane</keyword>
<evidence type="ECO:0000313" key="13">
    <source>
        <dbReference type="Proteomes" id="UP000056109"/>
    </source>
</evidence>
<dbReference type="AlphaFoldDB" id="A0A0U5EYS1"/>
<evidence type="ECO:0000256" key="10">
    <source>
        <dbReference type="ARBA" id="ARBA00023136"/>
    </source>
</evidence>
<dbReference type="Pfam" id="PF00005">
    <property type="entry name" value="ABC_tran"/>
    <property type="match status" value="1"/>
</dbReference>
<comment type="subcellular location">
    <subcellularLocation>
        <location evidence="1">Cell membrane</location>
        <topology evidence="1">Peripheral membrane protein</topology>
    </subcellularLocation>
</comment>
<dbReference type="EC" id="3.6.3.34" evidence="12"/>
<evidence type="ECO:0000256" key="6">
    <source>
        <dbReference type="ARBA" id="ARBA00022741"/>
    </source>
</evidence>
<dbReference type="FunFam" id="3.40.50.300:FF:000134">
    <property type="entry name" value="Iron-enterobactin ABC transporter ATP-binding protein"/>
    <property type="match status" value="1"/>
</dbReference>
<gene>
    <name evidence="12" type="primary">fecE</name>
    <name evidence="12" type="ORF">ASN_3242</name>
</gene>
<dbReference type="PATRIC" id="fig|446692.3.peg.3431"/>
<dbReference type="InterPro" id="IPR017871">
    <property type="entry name" value="ABC_transporter-like_CS"/>
</dbReference>
<keyword evidence="13" id="KW-1185">Reference proteome</keyword>
<keyword evidence="7 12" id="KW-0067">ATP-binding</keyword>
<dbReference type="PANTHER" id="PTHR42771">
    <property type="entry name" value="IRON(3+)-HYDROXAMATE IMPORT ATP-BINDING PROTEIN FHUC"/>
    <property type="match status" value="1"/>
</dbReference>
<dbReference type="InterPro" id="IPR003439">
    <property type="entry name" value="ABC_transporter-like_ATP-bd"/>
</dbReference>
<evidence type="ECO:0000313" key="12">
    <source>
        <dbReference type="EMBL" id="CEF42484.1"/>
    </source>
</evidence>
<evidence type="ECO:0000256" key="1">
    <source>
        <dbReference type="ARBA" id="ARBA00004202"/>
    </source>
</evidence>
<dbReference type="SMART" id="SM00382">
    <property type="entry name" value="AAA"/>
    <property type="match status" value="1"/>
</dbReference>
<protein>
    <submittedName>
        <fullName evidence="12">Iron complex transport system ATP-binding protein</fullName>
        <ecNumber evidence="12">3.6.3.34</ecNumber>
    </submittedName>
</protein>
<evidence type="ECO:0000256" key="9">
    <source>
        <dbReference type="ARBA" id="ARBA00023065"/>
    </source>
</evidence>
<dbReference type="InterPro" id="IPR027417">
    <property type="entry name" value="P-loop_NTPase"/>
</dbReference>
<organism evidence="12 13">
    <name type="scientific">Acetobacter senegalensis</name>
    <dbReference type="NCBI Taxonomy" id="446692"/>
    <lineage>
        <taxon>Bacteria</taxon>
        <taxon>Pseudomonadati</taxon>
        <taxon>Pseudomonadota</taxon>
        <taxon>Alphaproteobacteria</taxon>
        <taxon>Acetobacterales</taxon>
        <taxon>Acetobacteraceae</taxon>
        <taxon>Acetobacter</taxon>
    </lineage>
</organism>
<keyword evidence="9" id="KW-0406">Ion transport</keyword>
<name>A0A0U5EYS1_9PROT</name>
<evidence type="ECO:0000256" key="3">
    <source>
        <dbReference type="ARBA" id="ARBA00022448"/>
    </source>
</evidence>
<dbReference type="PANTHER" id="PTHR42771:SF2">
    <property type="entry name" value="IRON(3+)-HYDROXAMATE IMPORT ATP-BINDING PROTEIN FHUC"/>
    <property type="match status" value="1"/>
</dbReference>
<dbReference type="GO" id="GO:0005886">
    <property type="term" value="C:plasma membrane"/>
    <property type="evidence" value="ECO:0007669"/>
    <property type="project" value="UniProtKB-SubCell"/>
</dbReference>
<feature type="domain" description="ABC transporter" evidence="11">
    <location>
        <begin position="4"/>
        <end position="240"/>
    </location>
</feature>
<reference evidence="13" key="1">
    <citation type="submission" date="2014-09" db="EMBL/GenBank/DDBJ databases">
        <authorList>
            <person name="Illeghems K.G."/>
        </authorList>
    </citation>
    <scope>NUCLEOTIDE SEQUENCE [LARGE SCALE GENOMIC DNA]</scope>
    <source>
        <strain evidence="13">108B</strain>
    </source>
</reference>
<evidence type="ECO:0000259" key="11">
    <source>
        <dbReference type="PROSITE" id="PS50893"/>
    </source>
</evidence>
<accession>A0A0U5EYS1</accession>
<dbReference type="GeneID" id="34784196"/>
<keyword evidence="12" id="KW-0378">Hydrolase</keyword>
<comment type="similarity">
    <text evidence="2">Belongs to the ABC transporter superfamily.</text>
</comment>
<dbReference type="InterPro" id="IPR003593">
    <property type="entry name" value="AAA+_ATPase"/>
</dbReference>
<sequence>MPIIRAEKIEIAYQTTSVIRELTLSIECGTMISLVGPNGSGKSTLLKALAGQIRLKDGKAFLDEQEIRHTGSRATARRLSFLPQTPLVPEGLSVRELVALGRFPHLGFTGLRSQEDEQAIDQAMEMASVKELSARPAEQLSGGQRQRAWIAMTLAQQSDILFLDEPTTYLDISHQIEVLDLLQHMNRDYQRTVVMVLHDLNLAARYSDRIIALRDGTIHADDTPSRVVTPKILEQVFGIQAEIHTDSATGRPWFIPGRLLPLRTDKTS</sequence>
<dbReference type="Gene3D" id="3.40.50.300">
    <property type="entry name" value="P-loop containing nucleotide triphosphate hydrolases"/>
    <property type="match status" value="1"/>
</dbReference>
<dbReference type="GO" id="GO:0006826">
    <property type="term" value="P:iron ion transport"/>
    <property type="evidence" value="ECO:0007669"/>
    <property type="project" value="UniProtKB-KW"/>
</dbReference>
<keyword evidence="5" id="KW-0410">Iron transport</keyword>
<keyword evidence="8" id="KW-0408">Iron</keyword>
<dbReference type="Proteomes" id="UP000056109">
    <property type="component" value="Chromosome I"/>
</dbReference>
<evidence type="ECO:0000256" key="2">
    <source>
        <dbReference type="ARBA" id="ARBA00005417"/>
    </source>
</evidence>
<dbReference type="KEGG" id="asz:ASN_3242"/>
<proteinExistence type="inferred from homology"/>
<evidence type="ECO:0000256" key="5">
    <source>
        <dbReference type="ARBA" id="ARBA00022496"/>
    </source>
</evidence>
<dbReference type="PROSITE" id="PS50893">
    <property type="entry name" value="ABC_TRANSPORTER_2"/>
    <property type="match status" value="1"/>
</dbReference>
<dbReference type="SUPFAM" id="SSF52540">
    <property type="entry name" value="P-loop containing nucleoside triphosphate hydrolases"/>
    <property type="match status" value="1"/>
</dbReference>
<dbReference type="GO" id="GO:0005524">
    <property type="term" value="F:ATP binding"/>
    <property type="evidence" value="ECO:0007669"/>
    <property type="project" value="UniProtKB-KW"/>
</dbReference>
<keyword evidence="3" id="KW-0813">Transport</keyword>
<keyword evidence="10" id="KW-0472">Membrane</keyword>
<dbReference type="GO" id="GO:0016887">
    <property type="term" value="F:ATP hydrolysis activity"/>
    <property type="evidence" value="ECO:0007669"/>
    <property type="project" value="InterPro"/>
</dbReference>
<keyword evidence="6" id="KW-0547">Nucleotide-binding</keyword>
<dbReference type="CDD" id="cd03214">
    <property type="entry name" value="ABC_Iron-Siderophores_B12_Hemin"/>
    <property type="match status" value="1"/>
</dbReference>
<evidence type="ECO:0000256" key="8">
    <source>
        <dbReference type="ARBA" id="ARBA00023004"/>
    </source>
</evidence>
<dbReference type="PROSITE" id="PS00211">
    <property type="entry name" value="ABC_TRANSPORTER_1"/>
    <property type="match status" value="1"/>
</dbReference>
<dbReference type="InterPro" id="IPR051535">
    <property type="entry name" value="Siderophore_ABC-ATPase"/>
</dbReference>
<dbReference type="RefSeq" id="WP_058988647.1">
    <property type="nucleotide sequence ID" value="NZ_LN606600.1"/>
</dbReference>
<evidence type="ECO:0000256" key="4">
    <source>
        <dbReference type="ARBA" id="ARBA00022475"/>
    </source>
</evidence>
<evidence type="ECO:0000256" key="7">
    <source>
        <dbReference type="ARBA" id="ARBA00022840"/>
    </source>
</evidence>